<evidence type="ECO:0000313" key="1">
    <source>
        <dbReference type="EMBL" id="TFK72635.1"/>
    </source>
</evidence>
<evidence type="ECO:0000313" key="2">
    <source>
        <dbReference type="Proteomes" id="UP000308600"/>
    </source>
</evidence>
<accession>A0ACD3B4A2</accession>
<gene>
    <name evidence="1" type="ORF">BDN72DRAFT_894617</name>
</gene>
<sequence length="200" mass="23031">MIINDFPLDHPDYSLCEWYDPDFRKRKHKSTIPGTTVEFTSHSFRFEEQIFFGAPSVVFDLFRAVGQDQGVRNLWMDRPANAKEAPTVPAWRGFGWYTDQSPKGNVEVPEFIFRPENYESWIMAQKIEKREYWAELAASTGIEVVKEEHVNVEVEMMDVEDGIYDVEMVDAEDVEVDDDELGFLCSQLKSLNLSGPSSTS</sequence>
<keyword evidence="2" id="KW-1185">Reference proteome</keyword>
<name>A0ACD3B4A2_9AGAR</name>
<organism evidence="1 2">
    <name type="scientific">Pluteus cervinus</name>
    <dbReference type="NCBI Taxonomy" id="181527"/>
    <lineage>
        <taxon>Eukaryota</taxon>
        <taxon>Fungi</taxon>
        <taxon>Dikarya</taxon>
        <taxon>Basidiomycota</taxon>
        <taxon>Agaricomycotina</taxon>
        <taxon>Agaricomycetes</taxon>
        <taxon>Agaricomycetidae</taxon>
        <taxon>Agaricales</taxon>
        <taxon>Pluteineae</taxon>
        <taxon>Pluteaceae</taxon>
        <taxon>Pluteus</taxon>
    </lineage>
</organism>
<dbReference type="EMBL" id="ML208283">
    <property type="protein sequence ID" value="TFK72635.1"/>
    <property type="molecule type" value="Genomic_DNA"/>
</dbReference>
<proteinExistence type="predicted"/>
<dbReference type="Proteomes" id="UP000308600">
    <property type="component" value="Unassembled WGS sequence"/>
</dbReference>
<reference evidence="1 2" key="1">
    <citation type="journal article" date="2019" name="Nat. Ecol. Evol.">
        <title>Megaphylogeny resolves global patterns of mushroom evolution.</title>
        <authorList>
            <person name="Varga T."/>
            <person name="Krizsan K."/>
            <person name="Foldi C."/>
            <person name="Dima B."/>
            <person name="Sanchez-Garcia M."/>
            <person name="Sanchez-Ramirez S."/>
            <person name="Szollosi G.J."/>
            <person name="Szarkandi J.G."/>
            <person name="Papp V."/>
            <person name="Albert L."/>
            <person name="Andreopoulos W."/>
            <person name="Angelini C."/>
            <person name="Antonin V."/>
            <person name="Barry K.W."/>
            <person name="Bougher N.L."/>
            <person name="Buchanan P."/>
            <person name="Buyck B."/>
            <person name="Bense V."/>
            <person name="Catcheside P."/>
            <person name="Chovatia M."/>
            <person name="Cooper J."/>
            <person name="Damon W."/>
            <person name="Desjardin D."/>
            <person name="Finy P."/>
            <person name="Geml J."/>
            <person name="Haridas S."/>
            <person name="Hughes K."/>
            <person name="Justo A."/>
            <person name="Karasinski D."/>
            <person name="Kautmanova I."/>
            <person name="Kiss B."/>
            <person name="Kocsube S."/>
            <person name="Kotiranta H."/>
            <person name="LaButti K.M."/>
            <person name="Lechner B.E."/>
            <person name="Liimatainen K."/>
            <person name="Lipzen A."/>
            <person name="Lukacs Z."/>
            <person name="Mihaltcheva S."/>
            <person name="Morgado L.N."/>
            <person name="Niskanen T."/>
            <person name="Noordeloos M.E."/>
            <person name="Ohm R.A."/>
            <person name="Ortiz-Santana B."/>
            <person name="Ovrebo C."/>
            <person name="Racz N."/>
            <person name="Riley R."/>
            <person name="Savchenko A."/>
            <person name="Shiryaev A."/>
            <person name="Soop K."/>
            <person name="Spirin V."/>
            <person name="Szebenyi C."/>
            <person name="Tomsovsky M."/>
            <person name="Tulloss R.E."/>
            <person name="Uehling J."/>
            <person name="Grigoriev I.V."/>
            <person name="Vagvolgyi C."/>
            <person name="Papp T."/>
            <person name="Martin F.M."/>
            <person name="Miettinen O."/>
            <person name="Hibbett D.S."/>
            <person name="Nagy L.G."/>
        </authorList>
    </citation>
    <scope>NUCLEOTIDE SEQUENCE [LARGE SCALE GENOMIC DNA]</scope>
    <source>
        <strain evidence="1 2">NL-1719</strain>
    </source>
</reference>
<protein>
    <submittedName>
        <fullName evidence="1">Uncharacterized protein</fullName>
    </submittedName>
</protein>